<proteinExistence type="predicted"/>
<dbReference type="EMBL" id="JACRTE010000006">
    <property type="protein sequence ID" value="MBC8596483.1"/>
    <property type="molecule type" value="Genomic_DNA"/>
</dbReference>
<dbReference type="CDD" id="cd03801">
    <property type="entry name" value="GT4_PimA-like"/>
    <property type="match status" value="1"/>
</dbReference>
<evidence type="ECO:0000313" key="3">
    <source>
        <dbReference type="Proteomes" id="UP000647416"/>
    </source>
</evidence>
<dbReference type="PANTHER" id="PTHR45947">
    <property type="entry name" value="SULFOQUINOVOSYL TRANSFERASE SQD2"/>
    <property type="match status" value="1"/>
</dbReference>
<feature type="domain" description="Glycosyl transferase family 1" evidence="1">
    <location>
        <begin position="192"/>
        <end position="341"/>
    </location>
</feature>
<dbReference type="PANTHER" id="PTHR45947:SF3">
    <property type="entry name" value="SULFOQUINOVOSYL TRANSFERASE SQD2"/>
    <property type="match status" value="1"/>
</dbReference>
<comment type="caution">
    <text evidence="2">The sequence shown here is derived from an EMBL/GenBank/DDBJ whole genome shotgun (WGS) entry which is preliminary data.</text>
</comment>
<sequence>MAVKNNTYNIQEVGLAKALVRKGHICDIVFWTDKKEETITIPVDDVGSIHVFYRHGMTMLKNTVYKNCEDLFNQYDVLQPCEYNQMQAWILAKKYPEKTVIYHGPYFSPFNKHYNLMCKAFDAIFLKRYIKQKTSFIVKSKMAKEFLISKGISSQNVKTIGVGIDAQMLSNDRKKCSEPLYQAMTDDHSSMKLLYIGRFEDRRDIPFIIDVFQKVLEKNVNARLYMIGTGDPEYIKKVFLYMENAGVRDKVVCQEKMEQKYLSCIYKQADFFLLPTEYEIFGMVLLEAMYYGNIVLTTRNGGSSTLIEHEENGFVFEKKDALQWANTILNVTEEKKKLIQKSAEETISNGFTWDKLSEEFLNVYRKKSER</sequence>
<dbReference type="AlphaFoldDB" id="A0A926F8Z7"/>
<dbReference type="InterPro" id="IPR050194">
    <property type="entry name" value="Glycosyltransferase_grp1"/>
</dbReference>
<organism evidence="2 3">
    <name type="scientific">Qingrenia yutianensis</name>
    <dbReference type="NCBI Taxonomy" id="2763676"/>
    <lineage>
        <taxon>Bacteria</taxon>
        <taxon>Bacillati</taxon>
        <taxon>Bacillota</taxon>
        <taxon>Clostridia</taxon>
        <taxon>Eubacteriales</taxon>
        <taxon>Oscillospiraceae</taxon>
        <taxon>Qingrenia</taxon>
    </lineage>
</organism>
<gene>
    <name evidence="2" type="ORF">H8706_06330</name>
</gene>
<keyword evidence="3" id="KW-1185">Reference proteome</keyword>
<dbReference type="SUPFAM" id="SSF53756">
    <property type="entry name" value="UDP-Glycosyltransferase/glycogen phosphorylase"/>
    <property type="match status" value="1"/>
</dbReference>
<accession>A0A926F8Z7</accession>
<protein>
    <submittedName>
        <fullName evidence="2">Glycosyltransferase</fullName>
    </submittedName>
</protein>
<name>A0A926F8Z7_9FIRM</name>
<reference evidence="2" key="1">
    <citation type="submission" date="2020-08" db="EMBL/GenBank/DDBJ databases">
        <title>Genome public.</title>
        <authorList>
            <person name="Liu C."/>
            <person name="Sun Q."/>
        </authorList>
    </citation>
    <scope>NUCLEOTIDE SEQUENCE</scope>
    <source>
        <strain evidence="2">NSJ-50</strain>
    </source>
</reference>
<dbReference type="GO" id="GO:0016757">
    <property type="term" value="F:glycosyltransferase activity"/>
    <property type="evidence" value="ECO:0007669"/>
    <property type="project" value="InterPro"/>
</dbReference>
<dbReference type="Pfam" id="PF00534">
    <property type="entry name" value="Glycos_transf_1"/>
    <property type="match status" value="1"/>
</dbReference>
<dbReference type="Proteomes" id="UP000647416">
    <property type="component" value="Unassembled WGS sequence"/>
</dbReference>
<evidence type="ECO:0000259" key="1">
    <source>
        <dbReference type="Pfam" id="PF00534"/>
    </source>
</evidence>
<dbReference type="Gene3D" id="3.40.50.2000">
    <property type="entry name" value="Glycogen Phosphorylase B"/>
    <property type="match status" value="2"/>
</dbReference>
<dbReference type="InterPro" id="IPR001296">
    <property type="entry name" value="Glyco_trans_1"/>
</dbReference>
<evidence type="ECO:0000313" key="2">
    <source>
        <dbReference type="EMBL" id="MBC8596483.1"/>
    </source>
</evidence>